<dbReference type="STRING" id="1447883.A0A2B7XA20"/>
<dbReference type="OrthoDB" id="3231000at2759"/>
<dbReference type="Proteomes" id="UP000224634">
    <property type="component" value="Unassembled WGS sequence"/>
</dbReference>
<dbReference type="EMBL" id="PDNA01000186">
    <property type="protein sequence ID" value="PGH05613.1"/>
    <property type="molecule type" value="Genomic_DNA"/>
</dbReference>
<protein>
    <submittedName>
        <fullName evidence="1">Uncharacterized protein</fullName>
    </submittedName>
</protein>
<organism evidence="1 2">
    <name type="scientific">Polytolypa hystricis (strain UAMH7299)</name>
    <dbReference type="NCBI Taxonomy" id="1447883"/>
    <lineage>
        <taxon>Eukaryota</taxon>
        <taxon>Fungi</taxon>
        <taxon>Dikarya</taxon>
        <taxon>Ascomycota</taxon>
        <taxon>Pezizomycotina</taxon>
        <taxon>Eurotiomycetes</taxon>
        <taxon>Eurotiomycetidae</taxon>
        <taxon>Onygenales</taxon>
        <taxon>Onygenales incertae sedis</taxon>
        <taxon>Polytolypa</taxon>
    </lineage>
</organism>
<reference evidence="1 2" key="1">
    <citation type="submission" date="2017-10" db="EMBL/GenBank/DDBJ databases">
        <title>Comparative genomics in systemic dimorphic fungi from Ajellomycetaceae.</title>
        <authorList>
            <person name="Munoz J.F."/>
            <person name="Mcewen J.G."/>
            <person name="Clay O.K."/>
            <person name="Cuomo C.A."/>
        </authorList>
    </citation>
    <scope>NUCLEOTIDE SEQUENCE [LARGE SCALE GENOMIC DNA]</scope>
    <source>
        <strain evidence="1 2">UAMH7299</strain>
    </source>
</reference>
<keyword evidence="2" id="KW-1185">Reference proteome</keyword>
<dbReference type="AlphaFoldDB" id="A0A2B7XA20"/>
<sequence length="263" mass="30200">MSSKTLDFNHLIPNSYHTADRFLVGGLGQVSARVIMVEDLTITLSWLLGAVFSLNPEFFVEHLHQQVPGYSKADGLYMGEWATWKVKKPYMSARWYRPAIRNHAVLPSTRARRNLEEHRGQAKQLPMNQGDATPTWVFQLSIDGLAAIEERVSIYETVLGGHKIVIMLLDPLPMKWEAEWSRTSNHKPKYPFEIPRWKMEESNPMYKCLVPRYTPDISYSEITTLQNDILQSQYEKMPSTLASLESFFASNGVTNRDFGTLPF</sequence>
<proteinExistence type="predicted"/>
<comment type="caution">
    <text evidence="1">The sequence shown here is derived from an EMBL/GenBank/DDBJ whole genome shotgun (WGS) entry which is preliminary data.</text>
</comment>
<gene>
    <name evidence="1" type="ORF">AJ80_08305</name>
</gene>
<evidence type="ECO:0000313" key="2">
    <source>
        <dbReference type="Proteomes" id="UP000224634"/>
    </source>
</evidence>
<accession>A0A2B7XA20</accession>
<name>A0A2B7XA20_POLH7</name>
<evidence type="ECO:0000313" key="1">
    <source>
        <dbReference type="EMBL" id="PGH05613.1"/>
    </source>
</evidence>